<dbReference type="InterPro" id="IPR023152">
    <property type="entry name" value="RasGAP_CS"/>
</dbReference>
<dbReference type="PANTHER" id="PTHR10194:SF142">
    <property type="entry name" value="NEUROFIBROMIN"/>
    <property type="match status" value="1"/>
</dbReference>
<keyword evidence="6" id="KW-1185">Reference proteome</keyword>
<dbReference type="InterPro" id="IPR008936">
    <property type="entry name" value="Rho_GTPase_activation_prot"/>
</dbReference>
<dbReference type="Proteomes" id="UP000612746">
    <property type="component" value="Unassembled WGS sequence"/>
</dbReference>
<dbReference type="InterPro" id="IPR001936">
    <property type="entry name" value="RasGAP_dom"/>
</dbReference>
<evidence type="ECO:0000259" key="4">
    <source>
        <dbReference type="PROSITE" id="PS50191"/>
    </source>
</evidence>
<dbReference type="SUPFAM" id="SSF48371">
    <property type="entry name" value="ARM repeat"/>
    <property type="match status" value="1"/>
</dbReference>
<evidence type="ECO:0000313" key="6">
    <source>
        <dbReference type="Proteomes" id="UP000612746"/>
    </source>
</evidence>
<dbReference type="PROSITE" id="PS50191">
    <property type="entry name" value="CRAL_TRIO"/>
    <property type="match status" value="1"/>
</dbReference>
<dbReference type="PROSITE" id="PS50018">
    <property type="entry name" value="RAS_GTPASE_ACTIV_2"/>
    <property type="match status" value="1"/>
</dbReference>
<dbReference type="PROSITE" id="PS00509">
    <property type="entry name" value="RAS_GTPASE_ACTIV_1"/>
    <property type="match status" value="1"/>
</dbReference>
<dbReference type="Pfam" id="PF00616">
    <property type="entry name" value="RasGAP"/>
    <property type="match status" value="1"/>
</dbReference>
<evidence type="ECO:0000256" key="2">
    <source>
        <dbReference type="ARBA" id="ARBA00022553"/>
    </source>
</evidence>
<dbReference type="Gene3D" id="1.10.506.10">
    <property type="entry name" value="GTPase Activation - p120gap, domain 1"/>
    <property type="match status" value="2"/>
</dbReference>
<dbReference type="Pfam" id="PF13716">
    <property type="entry name" value="CRAL_TRIO_2"/>
    <property type="match status" value="1"/>
</dbReference>
<dbReference type="Pfam" id="PF21877">
    <property type="entry name" value="PH_NF1"/>
    <property type="match status" value="1"/>
</dbReference>
<feature type="domain" description="CRAL-TRIO" evidence="4">
    <location>
        <begin position="1592"/>
        <end position="1744"/>
    </location>
</feature>
<sequence>MNGNTKLILSLVNRLTARLPVNSGNQLHDLETDPTVQQTVAALTELSEFRLPSIAKMLTSSIENLSKASEELSASLIPSEILQSQLFLLRTLATCMQHHQQFNHQQCCERVKTLERKGSQTSHRTEETFEDENYSVANISETSEHTLYEKYYSVPRPLYDPPPLDDELTDYISTVLSPFLHQMQMLEDQANAQHNNVPTSPLPKRTDSMSSLNLDNSNDMVLDIYQTARKILFYTSASNWTTFFARIRARLAIFAAASEELKEWSDLRLLECASLNSKRLAQVIRDLSVNSKRVDNGPEILFDMAAAVIDNTRKRSVMWPLQTMLLVLCPDILMQAFLSEAPSQASRRGAFLETLRKALRNSKTSTIATACYVDICKTSTYVPPTENCVLRHIAADVENEIREKVFDFSKPATSGMMSSGMSGLHIDQQKVTTDFMLSLFRLDARSVLEKLVPICLEDHVHISYKLALIKACSEISESQKRLPWYPLIMSMHSYLAAPMRKLFLDYADLEILHMHTFIEGIPPDRSNVLALRRLDAQTTPAEVQTLLHNLMKLFSRNPLIALLGSDDDNERISQNTSLLLKTTYLLSSPKSTIQTMAAACLGAFYQPSSISNWCANNSKIVSNFWKCSTQVIRDICIQIFQIRENEDSAKQLLEVFYRLMRLAVEFVTPHQEAVADGADTIEAIQISVFMEAALLVSFSSLNTDICALAIQCLPFIGASGRMLEEMEAYSNTDLLMMGNLSIYESILKNNESFLGRKAQQRRIRESLRLLTQQNPGILGAWEEIWQRWKMLSQNDLDDYEGLMSNSDPITSRFSRGAEKKVASPSLGRHQRPYQHMTLEERAFQWQNYTGFLAAVGGCLLATSQSDKLLDIWLFTGRKPIRQPRTAPEYHAMIKMFVMELFEQLISDNIFMRETAKEALGRDLSPVLHAMLLEHMEETLSQCFEADGDVVCSPRFNLLIDQSITILKLILDRINASSESVFSINFSGLIHQFARYLNKLGSSQTALKMKIRMCNLCEALMQKKDYVTIRQEYLVRNRLLEIIVEWTSDFALKPESKSNHNPVDSAMNEKLYHDLDQACLKTIVALLHQLPLQPLEPAQEGQLGQVKSRIFYKYFTFFLKLLNRCKNIEQTRAIVDSKTVNGMKPNREANNNAFPKTIENPKDLEPLKNYTILAMSNLLSANVDAGLKYSLTMGYHEDTRTRAAFMQVLTNILKQGTEFDTLAEDFEEERNERLVRMLVDSDVNLTLAFCEVCPAQQIEEVAEVLMACFESRNKHMELLKTLISREVENTEQEATLFRSTNITTRMISLFTQNACTDYLHMTLQPALEAFNEIPPECTSWELDPEKVGPNEDIAKNRENVIRATEMLLKPICDSVKKAPNIFREVLSLVVKAVQKRFPEAKYTAAGGIVFLRFFCPAILTPEGLGMPKRCSPKTKEIRKILVQATKVIQNLANNVLFGAKETHMIVLNDYLTTNIYRVTNFLRDISTAPSQSDLQTTNIVSTGKVDKNIHVKLHRLLFNNLERMSRHVATQSVRNESGSGDVFQLKKTFDSLSNLLFQFDKPAELPRDDSPAFRHHSPRPNEHVYSDLIRRNENRSLEALLAKNIFYEGGASKAGRPVFYFIIRRMEGENVDYELLLYYMMKVSPFALACVHAKEPFEIVFDNTQISPKHEFPGQWLNQVFGMMLHDVVDKIICLYIYNPCTYSRSYFRKFNRNLISKLAKKTVSISTLSELQEHIPASKIRLPQTTVELDAQASVVFYPVNRLSSSNTSTAVTVKIGTTHVQIMTTRKQELVPGYSSIINDVFHISDIDVTSTINPRFDESNEFTLKIDTLKASMAFVTPRKEALISLLNHNKKRFKQTTPNTVTERIIRPEDVPGRLLNMALLNIGSDDPDLRLAAYNLLYSLSLSFRFDISNRLLNSKDHCIPANSTSFIVGISENLAVTEPHLTLEFLNECFVGFNKSSEPLRQLCLEYMAPWLQNLSIFARNSPDGKNDNVIKTKEVIRLLIDLTVTRVDVSDAIYRLVQDKIWKTISQVDDVINLVLDTFVQFSVEHGIGSPQAETMADTLVTLSNVAVKGKIIARLRKVIQKTSLQYSRTLTEHPAWIEIATLVRFTLMLSFHSTSPIKPYLAELMYIVTLLVATGPILIRTSIHGMVVNILQLLSTETPLREGHIKKLHFLANDISESSNRILFGITEENINAFTITRETLVGNHDNISLQSLETIVKTLIEAMSLGAPSIDISNTWRARWMGLVTSTAFQFNPAIQPRAFIVIGCLAQDEVDDDLVYQILVALRGALQFHSNTESNLLISILMCLKNIAQNMPPTSRYLLPLFWIAVALVEINDPDIFSASTELLTSIIEILDHHRLLYEDESIIEALLNAREPFEEAAMELDIECEVNFGSHFQFAMVAILLKGMKHDNTRGAIRLALCKFLEIERKYNIDQRIVNTEMLGYMVALLPLASRDDALPDALRLAGFDSHELDDESIFEKTDIPDNTTGLLMISLLVNMLSLPDKDVDRTFIYGLLAEAASAIPSVFGVVYDSLMPKMNQLLLVSQDTTLLESIHKIMLAACSESAIQQARAQPSQKSLLGELQFAALADTTLGANKLEPVRAAKLASALVESIIS</sequence>
<keyword evidence="1" id="KW-0343">GTPase activation</keyword>
<proteinExistence type="predicted"/>
<dbReference type="InterPro" id="IPR054071">
    <property type="entry name" value="PH_NF1"/>
</dbReference>
<dbReference type="InterPro" id="IPR016024">
    <property type="entry name" value="ARM-type_fold"/>
</dbReference>
<comment type="caution">
    <text evidence="5">The sequence shown here is derived from an EMBL/GenBank/DDBJ whole genome shotgun (WGS) entry which is preliminary data.</text>
</comment>
<organism evidence="5 6">
    <name type="scientific">Umbelopsis vinacea</name>
    <dbReference type="NCBI Taxonomy" id="44442"/>
    <lineage>
        <taxon>Eukaryota</taxon>
        <taxon>Fungi</taxon>
        <taxon>Fungi incertae sedis</taxon>
        <taxon>Mucoromycota</taxon>
        <taxon>Mucoromycotina</taxon>
        <taxon>Umbelopsidomycetes</taxon>
        <taxon>Umbelopsidales</taxon>
        <taxon>Umbelopsidaceae</taxon>
        <taxon>Umbelopsis</taxon>
    </lineage>
</organism>
<evidence type="ECO:0000256" key="1">
    <source>
        <dbReference type="ARBA" id="ARBA00022468"/>
    </source>
</evidence>
<accession>A0A8H7PQM9</accession>
<evidence type="ECO:0000259" key="3">
    <source>
        <dbReference type="PROSITE" id="PS50018"/>
    </source>
</evidence>
<dbReference type="InterPro" id="IPR036865">
    <property type="entry name" value="CRAL-TRIO_dom_sf"/>
</dbReference>
<dbReference type="PANTHER" id="PTHR10194">
    <property type="entry name" value="RAS GTPASE-ACTIVATING PROTEINS"/>
    <property type="match status" value="1"/>
</dbReference>
<dbReference type="SUPFAM" id="SSF48350">
    <property type="entry name" value="GTPase activation domain, GAP"/>
    <property type="match status" value="1"/>
</dbReference>
<dbReference type="InterPro" id="IPR011993">
    <property type="entry name" value="PH-like_dom_sf"/>
</dbReference>
<dbReference type="InterPro" id="IPR039360">
    <property type="entry name" value="Ras_GTPase"/>
</dbReference>
<dbReference type="SMART" id="SM00323">
    <property type="entry name" value="RasGAP"/>
    <property type="match status" value="1"/>
</dbReference>
<protein>
    <recommendedName>
        <fullName evidence="7">Ras-GAP domain-containing protein</fullName>
    </recommendedName>
</protein>
<dbReference type="Gene3D" id="2.30.29.30">
    <property type="entry name" value="Pleckstrin-homology domain (PH domain)/Phosphotyrosine-binding domain (PTB)"/>
    <property type="match status" value="1"/>
</dbReference>
<dbReference type="GO" id="GO:0005096">
    <property type="term" value="F:GTPase activator activity"/>
    <property type="evidence" value="ECO:0007669"/>
    <property type="project" value="UniProtKB-KW"/>
</dbReference>
<dbReference type="Gene3D" id="3.40.525.10">
    <property type="entry name" value="CRAL-TRIO lipid binding domain"/>
    <property type="match status" value="1"/>
</dbReference>
<evidence type="ECO:0008006" key="7">
    <source>
        <dbReference type="Google" id="ProtNLM"/>
    </source>
</evidence>
<dbReference type="OrthoDB" id="28245at2759"/>
<name>A0A8H7PQM9_9FUNG</name>
<reference evidence="5" key="1">
    <citation type="submission" date="2020-12" db="EMBL/GenBank/DDBJ databases">
        <title>Metabolic potential, ecology and presence of endohyphal bacteria is reflected in genomic diversity of Mucoromycotina.</title>
        <authorList>
            <person name="Muszewska A."/>
            <person name="Okrasinska A."/>
            <person name="Steczkiewicz K."/>
            <person name="Drgas O."/>
            <person name="Orlowska M."/>
            <person name="Perlinska-Lenart U."/>
            <person name="Aleksandrzak-Piekarczyk T."/>
            <person name="Szatraj K."/>
            <person name="Zielenkiewicz U."/>
            <person name="Pilsyk S."/>
            <person name="Malc E."/>
            <person name="Mieczkowski P."/>
            <person name="Kruszewska J.S."/>
            <person name="Biernat P."/>
            <person name="Pawlowska J."/>
        </authorList>
    </citation>
    <scope>NUCLEOTIDE SEQUENCE</scope>
    <source>
        <strain evidence="5">WA0000051536</strain>
    </source>
</reference>
<feature type="domain" description="Ras-GAP" evidence="3">
    <location>
        <begin position="1256"/>
        <end position="1452"/>
    </location>
</feature>
<keyword evidence="2" id="KW-0597">Phosphoprotein</keyword>
<dbReference type="EMBL" id="JAEPRA010000011">
    <property type="protein sequence ID" value="KAG2178398.1"/>
    <property type="molecule type" value="Genomic_DNA"/>
</dbReference>
<dbReference type="InterPro" id="IPR001251">
    <property type="entry name" value="CRAL-TRIO_dom"/>
</dbReference>
<gene>
    <name evidence="5" type="ORF">INT44_001550</name>
</gene>
<evidence type="ECO:0000313" key="5">
    <source>
        <dbReference type="EMBL" id="KAG2178398.1"/>
    </source>
</evidence>
<dbReference type="CDD" id="cd00170">
    <property type="entry name" value="SEC14"/>
    <property type="match status" value="1"/>
</dbReference>